<name>A0A6B0QXD3_9CETA</name>
<gene>
    <name evidence="1" type="ORF">E5288_WYG012851</name>
</gene>
<sequence>MLPEPQPGSRKMPLEVALPEEGLHKMGCECMFVSACDEEDWQPGQSSSILPSPEPGVQHSLVPASPVAAPLPHGLSIVAQTLARWEHDLAVQLAVSRPLLMWCWQVSQVQTETFPMDARVPED</sequence>
<keyword evidence="2" id="KW-1185">Reference proteome</keyword>
<protein>
    <submittedName>
        <fullName evidence="1">Uncharacterized protein</fullName>
    </submittedName>
</protein>
<accession>A0A6B0QXD3</accession>
<comment type="caution">
    <text evidence="1">The sequence shown here is derived from an EMBL/GenBank/DDBJ whole genome shotgun (WGS) entry which is preliminary data.</text>
</comment>
<dbReference type="Proteomes" id="UP000322234">
    <property type="component" value="Unassembled WGS sequence"/>
</dbReference>
<organism evidence="1 2">
    <name type="scientific">Bos mutus</name>
    <name type="common">wild yak</name>
    <dbReference type="NCBI Taxonomy" id="72004"/>
    <lineage>
        <taxon>Eukaryota</taxon>
        <taxon>Metazoa</taxon>
        <taxon>Chordata</taxon>
        <taxon>Craniata</taxon>
        <taxon>Vertebrata</taxon>
        <taxon>Euteleostomi</taxon>
        <taxon>Mammalia</taxon>
        <taxon>Eutheria</taxon>
        <taxon>Laurasiatheria</taxon>
        <taxon>Artiodactyla</taxon>
        <taxon>Ruminantia</taxon>
        <taxon>Pecora</taxon>
        <taxon>Bovidae</taxon>
        <taxon>Bovinae</taxon>
        <taxon>Bos</taxon>
    </lineage>
</organism>
<evidence type="ECO:0000313" key="1">
    <source>
        <dbReference type="EMBL" id="MXQ80966.1"/>
    </source>
</evidence>
<evidence type="ECO:0000313" key="2">
    <source>
        <dbReference type="Proteomes" id="UP000322234"/>
    </source>
</evidence>
<dbReference type="EMBL" id="VBQZ03000006">
    <property type="protein sequence ID" value="MXQ80966.1"/>
    <property type="molecule type" value="Genomic_DNA"/>
</dbReference>
<dbReference type="AlphaFoldDB" id="A0A6B0QXD3"/>
<reference evidence="1" key="1">
    <citation type="submission" date="2019-10" db="EMBL/GenBank/DDBJ databases">
        <title>The sequence and de novo assembly of the wild yak genome.</title>
        <authorList>
            <person name="Liu Y."/>
        </authorList>
    </citation>
    <scope>NUCLEOTIDE SEQUENCE [LARGE SCALE GENOMIC DNA]</scope>
    <source>
        <strain evidence="1">WY2019</strain>
    </source>
</reference>
<proteinExistence type="predicted"/>